<dbReference type="AlphaFoldDB" id="A0A975JVK6"/>
<accession>A0A975JVK6</accession>
<proteinExistence type="predicted"/>
<name>A0A975JVK6_9MYCO</name>
<reference evidence="1" key="1">
    <citation type="submission" date="2019-12" db="EMBL/GenBank/DDBJ databases">
        <title>Mycobacterium spongiae sp. nov.</title>
        <authorList>
            <person name="Stinear T."/>
        </authorList>
    </citation>
    <scope>NUCLEOTIDE SEQUENCE</scope>
    <source>
        <strain evidence="1">FSD4b-SM</strain>
    </source>
</reference>
<evidence type="ECO:0000313" key="1">
    <source>
        <dbReference type="EMBL" id="QUR66140.1"/>
    </source>
</evidence>
<dbReference type="KEGG" id="mspg:F6B93_02725"/>
<organism evidence="1 2">
    <name type="scientific">Mycobacterium spongiae</name>
    <dbReference type="NCBI Taxonomy" id="886343"/>
    <lineage>
        <taxon>Bacteria</taxon>
        <taxon>Bacillati</taxon>
        <taxon>Actinomycetota</taxon>
        <taxon>Actinomycetes</taxon>
        <taxon>Mycobacteriales</taxon>
        <taxon>Mycobacteriaceae</taxon>
        <taxon>Mycobacterium</taxon>
    </lineage>
</organism>
<sequence>MSFVTTQRGALRAARPVSAVAAAPVASCVATYQVVGARSAATAPRGGA</sequence>
<dbReference type="RefSeq" id="WP_211697618.1">
    <property type="nucleotide sequence ID" value="NZ_CP046600.1"/>
</dbReference>
<dbReference type="Proteomes" id="UP000682202">
    <property type="component" value="Chromosome"/>
</dbReference>
<dbReference type="EMBL" id="CP046600">
    <property type="protein sequence ID" value="QUR66140.1"/>
    <property type="molecule type" value="Genomic_DNA"/>
</dbReference>
<keyword evidence="2" id="KW-1185">Reference proteome</keyword>
<gene>
    <name evidence="1" type="ORF">F6B93_02725</name>
</gene>
<protein>
    <submittedName>
        <fullName evidence="1">Uncharacterized protein</fullName>
    </submittedName>
</protein>
<evidence type="ECO:0000313" key="2">
    <source>
        <dbReference type="Proteomes" id="UP000682202"/>
    </source>
</evidence>